<dbReference type="Pfam" id="PF00326">
    <property type="entry name" value="Peptidase_S9"/>
    <property type="match status" value="1"/>
</dbReference>
<dbReference type="PANTHER" id="PTHR11731">
    <property type="entry name" value="PROTEASE FAMILY S9B,C DIPEPTIDYL-PEPTIDASE IV-RELATED"/>
    <property type="match status" value="1"/>
</dbReference>
<dbReference type="Gene3D" id="3.40.50.1820">
    <property type="entry name" value="alpha/beta hydrolase"/>
    <property type="match status" value="1"/>
</dbReference>
<proteinExistence type="predicted"/>
<dbReference type="InParanoid" id="A0A7X0JVM6"/>
<dbReference type="SUPFAM" id="SSF82171">
    <property type="entry name" value="DPP6 N-terminal domain-like"/>
    <property type="match status" value="1"/>
</dbReference>
<dbReference type="InterPro" id="IPR002469">
    <property type="entry name" value="Peptidase_S9B_N"/>
</dbReference>
<dbReference type="Pfam" id="PF00930">
    <property type="entry name" value="DPPIV_N"/>
    <property type="match status" value="1"/>
</dbReference>
<evidence type="ECO:0000313" key="5">
    <source>
        <dbReference type="EMBL" id="MBB6522126.1"/>
    </source>
</evidence>
<feature type="domain" description="Peptidase S9 prolyl oligopeptidase catalytic" evidence="3">
    <location>
        <begin position="542"/>
        <end position="736"/>
    </location>
</feature>
<dbReference type="EMBL" id="JACHHT010000002">
    <property type="protein sequence ID" value="MBB6522126.1"/>
    <property type="molecule type" value="Genomic_DNA"/>
</dbReference>
<dbReference type="FunFam" id="3.40.50.1820:FF:000003">
    <property type="entry name" value="Dipeptidyl peptidase 4"/>
    <property type="match status" value="1"/>
</dbReference>
<dbReference type="RefSeq" id="WP_166846681.1">
    <property type="nucleotide sequence ID" value="NZ_JAAONY010000002.1"/>
</dbReference>
<accession>A0A7X0JVM6</accession>
<reference evidence="5 6" key="1">
    <citation type="submission" date="2020-08" db="EMBL/GenBank/DDBJ databases">
        <title>Genomic Encyclopedia of Type Strains, Phase IV (KMG-IV): sequencing the most valuable type-strain genomes for metagenomic binning, comparative biology and taxonomic classification.</title>
        <authorList>
            <person name="Goeker M."/>
        </authorList>
    </citation>
    <scope>NUCLEOTIDE SEQUENCE [LARGE SCALE GENOMIC DNA]</scope>
    <source>
        <strain evidence="5 6">DSM 22368</strain>
    </source>
</reference>
<keyword evidence="1" id="KW-0325">Glycoprotein</keyword>
<feature type="domain" description="Dipeptidylpeptidase IV N-terminal" evidence="4">
    <location>
        <begin position="118"/>
        <end position="448"/>
    </location>
</feature>
<dbReference type="SUPFAM" id="SSF53474">
    <property type="entry name" value="alpha/beta-Hydrolases"/>
    <property type="match status" value="1"/>
</dbReference>
<keyword evidence="6" id="KW-1185">Reference proteome</keyword>
<evidence type="ECO:0000259" key="4">
    <source>
        <dbReference type="Pfam" id="PF00930"/>
    </source>
</evidence>
<keyword evidence="5" id="KW-0378">Hydrolase</keyword>
<evidence type="ECO:0000313" key="6">
    <source>
        <dbReference type="Proteomes" id="UP000528457"/>
    </source>
</evidence>
<evidence type="ECO:0000256" key="1">
    <source>
        <dbReference type="ARBA" id="ARBA00023180"/>
    </source>
</evidence>
<feature type="signal peptide" evidence="2">
    <location>
        <begin position="1"/>
        <end position="18"/>
    </location>
</feature>
<evidence type="ECO:0000256" key="2">
    <source>
        <dbReference type="SAM" id="SignalP"/>
    </source>
</evidence>
<sequence>MKKLLLGVGLMSTVQAMAFEPLTIDRLFDDPDLSGSAPRSLKLSPDGQRATFLQGRADDAGRMDLWQYNIADGKTSMLVDSLKLRGGAAEELSDEEKARRERARISSLSGIVSYQFSNDGKQLLFPLSGDLYLYDIAKQNTRALTNGEGFATDPKLSPKSNYVAFVRDRNLWVSDTKGGKARPLTRTSNKNEAWGMAEFVAQEEMKRMTGYWWSPNEDAIVAAKFDETPVPIAKRSEIYADRTEVIEQRYPGAGTKNVLISLAILDPENKRAPIELDLGKEKDIYLARVKWLADGSGVLVQRQDRKQQRLDLLLYSAKGGKPTTLLSESSSTWVNLHEDLRTLKNGDFIWASERSGFKHLYMYDGKGKLKNAITSGDWQVDEVEAVDQQRKQIYFTGTKASALEKQLYRVDFDGKNLSSISRKRGWHNISFAKDASVYIDSWSDDLIPSQVSLHKSNGELITLLAANQVKEGHALFPYFKGLQQPEYGKLSTSLGGDLYYQMLRPKDFDPKKKYPVFLRVYGGPGSQQVQRRWDGRWGLTDQYMAQQGFVVFTLDNRGSERRGKKFEDPIYENMGDPEVQDQLVGIQFLKTQSFVDPERIGVFGWSYGGYMTLMMLSKASDQIAAGVSVAPVTDWMLYDTHYTERYMGLPQENEEGYKNSAIFPHLDGMTSDLYLIHGMADDNVLFTHATTLMAKLQKNGVKFRLMTYPGEKHGITGDGQRTHVFKEITDYFIEKFQ</sequence>
<dbReference type="Gene3D" id="2.140.10.30">
    <property type="entry name" value="Dipeptidylpeptidase IV, N-terminal domain"/>
    <property type="match status" value="1"/>
</dbReference>
<feature type="chain" id="PRO_5030832894" evidence="2">
    <location>
        <begin position="19"/>
        <end position="737"/>
    </location>
</feature>
<dbReference type="InterPro" id="IPR029058">
    <property type="entry name" value="AB_hydrolase_fold"/>
</dbReference>
<comment type="caution">
    <text evidence="5">The sequence shown here is derived from an EMBL/GenBank/DDBJ whole genome shotgun (WGS) entry which is preliminary data.</text>
</comment>
<dbReference type="GO" id="GO:0008236">
    <property type="term" value="F:serine-type peptidase activity"/>
    <property type="evidence" value="ECO:0007669"/>
    <property type="project" value="InterPro"/>
</dbReference>
<dbReference type="GO" id="GO:0006508">
    <property type="term" value="P:proteolysis"/>
    <property type="evidence" value="ECO:0007669"/>
    <property type="project" value="InterPro"/>
</dbReference>
<dbReference type="Proteomes" id="UP000528457">
    <property type="component" value="Unassembled WGS sequence"/>
</dbReference>
<dbReference type="GO" id="GO:0008239">
    <property type="term" value="F:dipeptidyl-peptidase activity"/>
    <property type="evidence" value="ECO:0007669"/>
    <property type="project" value="UniProtKB-EC"/>
</dbReference>
<dbReference type="InterPro" id="IPR001375">
    <property type="entry name" value="Peptidase_S9_cat"/>
</dbReference>
<evidence type="ECO:0000259" key="3">
    <source>
        <dbReference type="Pfam" id="PF00326"/>
    </source>
</evidence>
<organism evidence="5 6">
    <name type="scientific">Pseudoteredinibacter isoporae</name>
    <dbReference type="NCBI Taxonomy" id="570281"/>
    <lineage>
        <taxon>Bacteria</taxon>
        <taxon>Pseudomonadati</taxon>
        <taxon>Pseudomonadota</taxon>
        <taxon>Gammaproteobacteria</taxon>
        <taxon>Cellvibrionales</taxon>
        <taxon>Cellvibrionaceae</taxon>
        <taxon>Pseudoteredinibacter</taxon>
    </lineage>
</organism>
<keyword evidence="2" id="KW-0732">Signal</keyword>
<dbReference type="AlphaFoldDB" id="A0A7X0JVM6"/>
<dbReference type="EC" id="3.4.14.5" evidence="5"/>
<protein>
    <submittedName>
        <fullName evidence="5">Dipeptidyl-peptidase-4</fullName>
        <ecNumber evidence="5">3.4.14.5</ecNumber>
    </submittedName>
</protein>
<dbReference type="InterPro" id="IPR050278">
    <property type="entry name" value="Serine_Prot_S9B/DPPIV"/>
</dbReference>
<dbReference type="PANTHER" id="PTHR11731:SF193">
    <property type="entry name" value="DIPEPTIDYL PEPTIDASE 9"/>
    <property type="match status" value="1"/>
</dbReference>
<gene>
    <name evidence="5" type="ORF">HNR48_002411</name>
</gene>
<name>A0A7X0JVM6_9GAMM</name>